<keyword evidence="1" id="KW-0812">Transmembrane</keyword>
<dbReference type="Proteomes" id="UP000518752">
    <property type="component" value="Unassembled WGS sequence"/>
</dbReference>
<organism evidence="2 3">
    <name type="scientific">Collybiopsis confluens</name>
    <dbReference type="NCBI Taxonomy" id="2823264"/>
    <lineage>
        <taxon>Eukaryota</taxon>
        <taxon>Fungi</taxon>
        <taxon>Dikarya</taxon>
        <taxon>Basidiomycota</taxon>
        <taxon>Agaricomycotina</taxon>
        <taxon>Agaricomycetes</taxon>
        <taxon>Agaricomycetidae</taxon>
        <taxon>Agaricales</taxon>
        <taxon>Marasmiineae</taxon>
        <taxon>Omphalotaceae</taxon>
        <taxon>Collybiopsis</taxon>
    </lineage>
</organism>
<evidence type="ECO:0000313" key="2">
    <source>
        <dbReference type="EMBL" id="KAF5353646.1"/>
    </source>
</evidence>
<evidence type="ECO:0000313" key="3">
    <source>
        <dbReference type="Proteomes" id="UP000518752"/>
    </source>
</evidence>
<name>A0A8H5D4V8_9AGAR</name>
<protein>
    <submittedName>
        <fullName evidence="2">Uncharacterized protein</fullName>
    </submittedName>
</protein>
<dbReference type="OrthoDB" id="3158487at2759"/>
<accession>A0A8H5D4V8</accession>
<keyword evidence="1" id="KW-0472">Membrane</keyword>
<keyword evidence="3" id="KW-1185">Reference proteome</keyword>
<evidence type="ECO:0000256" key="1">
    <source>
        <dbReference type="SAM" id="Phobius"/>
    </source>
</evidence>
<feature type="transmembrane region" description="Helical" evidence="1">
    <location>
        <begin position="82"/>
        <end position="102"/>
    </location>
</feature>
<keyword evidence="1" id="KW-1133">Transmembrane helix</keyword>
<reference evidence="2 3" key="1">
    <citation type="journal article" date="2020" name="ISME J.">
        <title>Uncovering the hidden diversity of litter-decomposition mechanisms in mushroom-forming fungi.</title>
        <authorList>
            <person name="Floudas D."/>
            <person name="Bentzer J."/>
            <person name="Ahren D."/>
            <person name="Johansson T."/>
            <person name="Persson P."/>
            <person name="Tunlid A."/>
        </authorList>
    </citation>
    <scope>NUCLEOTIDE SEQUENCE [LARGE SCALE GENOMIC DNA]</scope>
    <source>
        <strain evidence="2 3">CBS 406.79</strain>
    </source>
</reference>
<proteinExistence type="predicted"/>
<gene>
    <name evidence="2" type="ORF">D9757_013181</name>
</gene>
<sequence>MLYTPLFTGTPYQISPTSNASSFMNAFNFSLSPGARGQLSTGLQDLFANMTFAFVNERMATVNVEAIVIPDSTEYQDISSRLVVIYGIVFGFSLMITAYGLFCLGRNGTLAVFDLQHVVEMTAASSRLHKCAGHPNFGSTLIRGVVSSESKGTRRRRLMLLEVSD</sequence>
<comment type="caution">
    <text evidence="2">The sequence shown here is derived from an EMBL/GenBank/DDBJ whole genome shotgun (WGS) entry which is preliminary data.</text>
</comment>
<dbReference type="EMBL" id="JAACJN010000267">
    <property type="protein sequence ID" value="KAF5353646.1"/>
    <property type="molecule type" value="Genomic_DNA"/>
</dbReference>
<dbReference type="AlphaFoldDB" id="A0A8H5D4V8"/>